<dbReference type="PROSITE" id="PS50862">
    <property type="entry name" value="AA_TRNA_LIGASE_II"/>
    <property type="match status" value="1"/>
</dbReference>
<keyword evidence="4" id="KW-0963">Cytoplasm</keyword>
<keyword evidence="6" id="KW-0547">Nucleotide-binding</keyword>
<accession>A0ABQ5KQ09</accession>
<dbReference type="InterPro" id="IPR006195">
    <property type="entry name" value="aa-tRNA-synth_II"/>
</dbReference>
<comment type="similarity">
    <text evidence="2">Belongs to the class-II aminoacyl-tRNA synthetase family. Type 2 subfamily.</text>
</comment>
<organism evidence="13 14">
    <name type="scientific">Aduncisulcus paluster</name>
    <dbReference type="NCBI Taxonomy" id="2918883"/>
    <lineage>
        <taxon>Eukaryota</taxon>
        <taxon>Metamonada</taxon>
        <taxon>Carpediemonas-like organisms</taxon>
        <taxon>Aduncisulcus</taxon>
    </lineage>
</organism>
<dbReference type="PRINTS" id="PR01042">
    <property type="entry name" value="TRNASYNTHASP"/>
</dbReference>
<comment type="caution">
    <text evidence="13">The sequence shown here is derived from an EMBL/GenBank/DDBJ whole genome shotgun (WGS) entry which is preliminary data.</text>
</comment>
<dbReference type="CDD" id="cd00776">
    <property type="entry name" value="AsxRS_core"/>
    <property type="match status" value="1"/>
</dbReference>
<dbReference type="InterPro" id="IPR004523">
    <property type="entry name" value="Asp-tRNA_synthase_2"/>
</dbReference>
<dbReference type="InterPro" id="IPR012340">
    <property type="entry name" value="NA-bd_OB-fold"/>
</dbReference>
<keyword evidence="5 13" id="KW-0436">Ligase</keyword>
<name>A0ABQ5KQ09_9EUKA</name>
<dbReference type="InterPro" id="IPR002312">
    <property type="entry name" value="Asp/Asn-tRNA-synth_IIb"/>
</dbReference>
<sequence length="474" mass="53382">MSRVEELSLLAENVGETVLIRGRVHRVRVKGKAGFIVLRKGMETLQACIFAKDPDDSISKEVLQQLKGLTLETVIELIGVVNKTPRPVLTCSVKDVEIAIREVKVLSPATPQLPLLVEDASRSDKEIERLIEQAKKKGKDEATVVVVTKPTRLDNRVIDLRTPANQAIFRIQSGVCRFFREYLIGEGFTEIHSPKIIGGASEGGCDVFKLDYFGSEACLAQSPQLYKQAAICADMKRVFEIGPVFRAEHSHTHRHLCEFTGLDFEMEIEEDYHEILTLYHNLFLHIFKGLNTVFAKELKAVDEQYPFEPFVFTEKPVIISFPEGVKMLREAGYEQADEEDLAAEQEKALGRLVKEKFGTDFYMLDKFPMAVRPFYTMPDPENPKYSNSYDIFMRGQEITSGAQRIHVQKLLAECALKKGVTPESLGAYFDNFAYGCPPHGGAGIGLERVVMLFLDLPNCQMTSFFCRTPTRLAP</sequence>
<comment type="catalytic activity">
    <reaction evidence="11">
        <text>tRNA(Asp) + L-aspartate + ATP = L-aspartyl-tRNA(Asp) + AMP + diphosphate</text>
        <dbReference type="Rhea" id="RHEA:19649"/>
        <dbReference type="Rhea" id="RHEA-COMP:9660"/>
        <dbReference type="Rhea" id="RHEA-COMP:9678"/>
        <dbReference type="ChEBI" id="CHEBI:29991"/>
        <dbReference type="ChEBI" id="CHEBI:30616"/>
        <dbReference type="ChEBI" id="CHEBI:33019"/>
        <dbReference type="ChEBI" id="CHEBI:78442"/>
        <dbReference type="ChEBI" id="CHEBI:78516"/>
        <dbReference type="ChEBI" id="CHEBI:456215"/>
        <dbReference type="EC" id="6.1.1.12"/>
    </reaction>
</comment>
<dbReference type="SUPFAM" id="SSF55681">
    <property type="entry name" value="Class II aaRS and biotin synthetases"/>
    <property type="match status" value="1"/>
</dbReference>
<keyword evidence="9" id="KW-0030">Aminoacyl-tRNA synthetase</keyword>
<dbReference type="NCBIfam" id="TIGR00458">
    <property type="entry name" value="aspS_nondisc"/>
    <property type="match status" value="1"/>
</dbReference>
<dbReference type="SUPFAM" id="SSF50249">
    <property type="entry name" value="Nucleic acid-binding proteins"/>
    <property type="match status" value="1"/>
</dbReference>
<dbReference type="CDD" id="cd04320">
    <property type="entry name" value="AspRS_cyto_N"/>
    <property type="match status" value="1"/>
</dbReference>
<dbReference type="InterPro" id="IPR045864">
    <property type="entry name" value="aa-tRNA-synth_II/BPL/LPL"/>
</dbReference>
<evidence type="ECO:0000256" key="9">
    <source>
        <dbReference type="ARBA" id="ARBA00023146"/>
    </source>
</evidence>
<evidence type="ECO:0000256" key="2">
    <source>
        <dbReference type="ARBA" id="ARBA00005312"/>
    </source>
</evidence>
<keyword evidence="14" id="KW-1185">Reference proteome</keyword>
<evidence type="ECO:0000256" key="5">
    <source>
        <dbReference type="ARBA" id="ARBA00022598"/>
    </source>
</evidence>
<evidence type="ECO:0000256" key="11">
    <source>
        <dbReference type="ARBA" id="ARBA00047904"/>
    </source>
</evidence>
<reference evidence="13" key="1">
    <citation type="submission" date="2022-03" db="EMBL/GenBank/DDBJ databases">
        <title>Draft genome sequence of Aduncisulcus paluster, a free-living microaerophilic Fornicata.</title>
        <authorList>
            <person name="Yuyama I."/>
            <person name="Kume K."/>
            <person name="Tamura T."/>
            <person name="Inagaki Y."/>
            <person name="Hashimoto T."/>
        </authorList>
    </citation>
    <scope>NUCLEOTIDE SEQUENCE</scope>
    <source>
        <strain evidence="13">NY0171</strain>
    </source>
</reference>
<comment type="subcellular location">
    <subcellularLocation>
        <location evidence="1">Cytoplasm</location>
    </subcellularLocation>
</comment>
<evidence type="ECO:0000313" key="14">
    <source>
        <dbReference type="Proteomes" id="UP001057375"/>
    </source>
</evidence>
<dbReference type="EMBL" id="BQXS01010833">
    <property type="protein sequence ID" value="GKT34575.1"/>
    <property type="molecule type" value="Genomic_DNA"/>
</dbReference>
<keyword evidence="8" id="KW-0648">Protein biosynthesis</keyword>
<dbReference type="PANTHER" id="PTHR43450:SF1">
    <property type="entry name" value="ASPARTATE--TRNA LIGASE, CYTOPLASMIC"/>
    <property type="match status" value="1"/>
</dbReference>
<dbReference type="Pfam" id="PF00152">
    <property type="entry name" value="tRNA-synt_2"/>
    <property type="match status" value="1"/>
</dbReference>
<dbReference type="PANTHER" id="PTHR43450">
    <property type="entry name" value="ASPARTYL-TRNA SYNTHETASE"/>
    <property type="match status" value="1"/>
</dbReference>
<dbReference type="GO" id="GO:0016874">
    <property type="term" value="F:ligase activity"/>
    <property type="evidence" value="ECO:0007669"/>
    <property type="project" value="UniProtKB-KW"/>
</dbReference>
<dbReference type="Proteomes" id="UP001057375">
    <property type="component" value="Unassembled WGS sequence"/>
</dbReference>
<evidence type="ECO:0000256" key="8">
    <source>
        <dbReference type="ARBA" id="ARBA00022917"/>
    </source>
</evidence>
<proteinExistence type="inferred from homology"/>
<evidence type="ECO:0000256" key="10">
    <source>
        <dbReference type="ARBA" id="ARBA00033155"/>
    </source>
</evidence>
<keyword evidence="7" id="KW-0067">ATP-binding</keyword>
<evidence type="ECO:0000313" key="13">
    <source>
        <dbReference type="EMBL" id="GKT34575.1"/>
    </source>
</evidence>
<dbReference type="Gene3D" id="3.30.930.10">
    <property type="entry name" value="Bira Bifunctional Protein, Domain 2"/>
    <property type="match status" value="1"/>
</dbReference>
<dbReference type="Pfam" id="PF01336">
    <property type="entry name" value="tRNA_anti-codon"/>
    <property type="match status" value="1"/>
</dbReference>
<dbReference type="InterPro" id="IPR004365">
    <property type="entry name" value="NA-bd_OB_tRNA"/>
</dbReference>
<feature type="domain" description="Aminoacyl-transfer RNA synthetases class-II family profile" evidence="12">
    <location>
        <begin position="169"/>
        <end position="474"/>
    </location>
</feature>
<evidence type="ECO:0000256" key="1">
    <source>
        <dbReference type="ARBA" id="ARBA00004496"/>
    </source>
</evidence>
<dbReference type="EC" id="6.1.1.12" evidence="3"/>
<evidence type="ECO:0000256" key="4">
    <source>
        <dbReference type="ARBA" id="ARBA00022490"/>
    </source>
</evidence>
<dbReference type="NCBIfam" id="NF003483">
    <property type="entry name" value="PRK05159.1"/>
    <property type="match status" value="1"/>
</dbReference>
<protein>
    <recommendedName>
        <fullName evidence="3">aspartate--tRNA ligase</fullName>
        <ecNumber evidence="3">6.1.1.12</ecNumber>
    </recommendedName>
    <alternativeName>
        <fullName evidence="10">Aspartyl-tRNA synthetase</fullName>
    </alternativeName>
</protein>
<evidence type="ECO:0000256" key="7">
    <source>
        <dbReference type="ARBA" id="ARBA00022840"/>
    </source>
</evidence>
<dbReference type="Gene3D" id="2.40.50.140">
    <property type="entry name" value="Nucleic acid-binding proteins"/>
    <property type="match status" value="1"/>
</dbReference>
<dbReference type="InterPro" id="IPR004364">
    <property type="entry name" value="Aa-tRNA-synt_II"/>
</dbReference>
<evidence type="ECO:0000256" key="3">
    <source>
        <dbReference type="ARBA" id="ARBA00012841"/>
    </source>
</evidence>
<gene>
    <name evidence="13" type="ORF">ADUPG1_007907</name>
</gene>
<dbReference type="HAMAP" id="MF_02075">
    <property type="entry name" value="Asp_tRNA_synth_type2"/>
    <property type="match status" value="1"/>
</dbReference>
<evidence type="ECO:0000259" key="12">
    <source>
        <dbReference type="PROSITE" id="PS50862"/>
    </source>
</evidence>
<evidence type="ECO:0000256" key="6">
    <source>
        <dbReference type="ARBA" id="ARBA00022741"/>
    </source>
</evidence>